<dbReference type="OrthoDB" id="7605122at2"/>
<proteinExistence type="predicted"/>
<evidence type="ECO:0000313" key="2">
    <source>
        <dbReference type="Proteomes" id="UP000007730"/>
    </source>
</evidence>
<organism evidence="1 2">
    <name type="scientific">Afipia carboxidovorans (strain ATCC 49405 / DSM 1227 / KCTC 32145 / OM5)</name>
    <name type="common">Oligotropha carboxidovorans</name>
    <dbReference type="NCBI Taxonomy" id="504832"/>
    <lineage>
        <taxon>Bacteria</taxon>
        <taxon>Pseudomonadati</taxon>
        <taxon>Pseudomonadota</taxon>
        <taxon>Alphaproteobacteria</taxon>
        <taxon>Hyphomicrobiales</taxon>
        <taxon>Nitrobacteraceae</taxon>
        <taxon>Afipia</taxon>
    </lineage>
</organism>
<keyword evidence="2" id="KW-1185">Reference proteome</keyword>
<dbReference type="EMBL" id="CP002826">
    <property type="protein sequence ID" value="AEI07707.1"/>
    <property type="molecule type" value="Genomic_DNA"/>
</dbReference>
<protein>
    <submittedName>
        <fullName evidence="1">Uncharacterized protein</fullName>
    </submittedName>
</protein>
<dbReference type="KEGG" id="ocg:OCA5_c30230"/>
<dbReference type="Proteomes" id="UP000007730">
    <property type="component" value="Chromosome"/>
</dbReference>
<name>F8BYW7_AFIC5</name>
<sequence length="192" mass="22223">MFAKNTKRPDFKSFVLAQKEADLARVAFCSQMGSAFVILNKMEDAIIGAMATCDRIKVTSVLKEDAEKWEEMLEKHSKLLESTLGNLIKILSKHPILQDDLNYLGWLKSKRDFFIHRFFREGNWPGNLDPRECEFYIRRARYFEIIFNRASVRIWKIFARAGLFILYDLGADGVLLMNPDMFAPDIEEESGG</sequence>
<reference evidence="1 2" key="1">
    <citation type="journal article" date="2011" name="J. Bacteriol.">
        <title>Complete genome sequences of the chemolithoautotrophic Oligotropha carboxidovorans strains OM4 and OM5.</title>
        <authorList>
            <person name="Volland S."/>
            <person name="Rachinger M."/>
            <person name="Strittmatter A."/>
            <person name="Daniel R."/>
            <person name="Gottschalk G."/>
            <person name="Meyer O."/>
        </authorList>
    </citation>
    <scope>NUCLEOTIDE SEQUENCE [LARGE SCALE GENOMIC DNA]</scope>
    <source>
        <strain evidence="2">ATCC 49405 / DSM 1227 / KCTC 32145 / OM5</strain>
    </source>
</reference>
<accession>F8BYW7</accession>
<gene>
    <name evidence="1" type="ordered locus">OCA5_c30230</name>
</gene>
<dbReference type="HOGENOM" id="CLU_1413918_0_0_5"/>
<dbReference type="AlphaFoldDB" id="F8BYW7"/>
<evidence type="ECO:0000313" key="1">
    <source>
        <dbReference type="EMBL" id="AEI07707.1"/>
    </source>
</evidence>